<dbReference type="InterPro" id="IPR043129">
    <property type="entry name" value="ATPase_NBD"/>
</dbReference>
<dbReference type="PANTHER" id="PTHR30005">
    <property type="entry name" value="EXOPOLYPHOSPHATASE"/>
    <property type="match status" value="1"/>
</dbReference>
<name>A0A7C3C8H2_9PROT</name>
<dbReference type="AlphaFoldDB" id="A0A7C3C8H2"/>
<feature type="domain" description="Exopolyphosphatase C-terminal" evidence="2">
    <location>
        <begin position="284"/>
        <end position="428"/>
    </location>
</feature>
<dbReference type="SUPFAM" id="SSF109604">
    <property type="entry name" value="HD-domain/PDEase-like"/>
    <property type="match status" value="1"/>
</dbReference>
<sequence>AALKRFKMLAQARGLKHVLIAATAALRDAGDAPEFIERVRREIGFDISPLSGTQEAYISAMGVLSGDRRSSGMAADLGGASLELTQIQDGQVGTGKSFPLGPFSLFKTHFEPLHLRPEIISQLEGFPVSHGQKGQSLYLIGGAWRNLAMIHQKRVQYPLRVAQNYRLDIREAQALARWAWSEDGQEELLMWRGLSRRRAETLPYSGLLLDVLMDHLQPKDITIAPGGLRDGMIYDALPESVKTAPALFDACEVLVNNDAVGRDFGEALYSFLTAFDHAWPPAFERENEYRLRKAACLLVGIGKGMNPDHKAKMVFQTVLYAPLPGVTHSERAYLTLMLFASFTEKLTTPNDVALQRLLSDEEQRSARLYGQAIRTAVKLSGRSYKTLNMLELECDAGCVKLKVKTGHEDLIDERCATYLAVFSDKLGREFYSAIG</sequence>
<feature type="non-terminal residue" evidence="3">
    <location>
        <position position="1"/>
    </location>
</feature>
<gene>
    <name evidence="3" type="ORF">ENJ46_01645</name>
</gene>
<feature type="domain" description="Ppx/GppA phosphatase N-terminal" evidence="1">
    <location>
        <begin position="2"/>
        <end position="238"/>
    </location>
</feature>
<dbReference type="SUPFAM" id="SSF53067">
    <property type="entry name" value="Actin-like ATPase domain"/>
    <property type="match status" value="2"/>
</dbReference>
<organism evidence="3">
    <name type="scientific">Hellea balneolensis</name>
    <dbReference type="NCBI Taxonomy" id="287478"/>
    <lineage>
        <taxon>Bacteria</taxon>
        <taxon>Pseudomonadati</taxon>
        <taxon>Pseudomonadota</taxon>
        <taxon>Alphaproteobacteria</taxon>
        <taxon>Maricaulales</taxon>
        <taxon>Robiginitomaculaceae</taxon>
        <taxon>Hellea</taxon>
    </lineage>
</organism>
<reference evidence="3" key="1">
    <citation type="journal article" date="2020" name="mSystems">
        <title>Genome- and Community-Level Interaction Insights into Carbon Utilization and Element Cycling Functions of Hydrothermarchaeota in Hydrothermal Sediment.</title>
        <authorList>
            <person name="Zhou Z."/>
            <person name="Liu Y."/>
            <person name="Xu W."/>
            <person name="Pan J."/>
            <person name="Luo Z.H."/>
            <person name="Li M."/>
        </authorList>
    </citation>
    <scope>NUCLEOTIDE SEQUENCE [LARGE SCALE GENOMIC DNA]</scope>
    <source>
        <strain evidence="3">HyVt-489</strain>
    </source>
</reference>
<dbReference type="InterPro" id="IPR003695">
    <property type="entry name" value="Ppx_GppA_N"/>
</dbReference>
<dbReference type="Pfam" id="PF02541">
    <property type="entry name" value="Ppx-GppA"/>
    <property type="match status" value="1"/>
</dbReference>
<dbReference type="EMBL" id="DRMN01000110">
    <property type="protein sequence ID" value="HFB54601.1"/>
    <property type="molecule type" value="Genomic_DNA"/>
</dbReference>
<comment type="caution">
    <text evidence="3">The sequence shown here is derived from an EMBL/GenBank/DDBJ whole genome shotgun (WGS) entry which is preliminary data.</text>
</comment>
<accession>A0A7C3C8H2</accession>
<proteinExistence type="predicted"/>
<dbReference type="Gene3D" id="1.10.3210.10">
    <property type="entry name" value="Hypothetical protein af1432"/>
    <property type="match status" value="1"/>
</dbReference>
<evidence type="ECO:0000259" key="2">
    <source>
        <dbReference type="Pfam" id="PF21697"/>
    </source>
</evidence>
<dbReference type="Gene3D" id="3.30.420.40">
    <property type="match status" value="1"/>
</dbReference>
<dbReference type="GO" id="GO:0006357">
    <property type="term" value="P:regulation of transcription by RNA polymerase II"/>
    <property type="evidence" value="ECO:0007669"/>
    <property type="project" value="TreeGrafter"/>
</dbReference>
<protein>
    <submittedName>
        <fullName evidence="3">Uncharacterized protein</fullName>
    </submittedName>
</protein>
<dbReference type="PANTHER" id="PTHR30005:SF0">
    <property type="entry name" value="RETROGRADE REGULATION PROTEIN 2"/>
    <property type="match status" value="1"/>
</dbReference>
<dbReference type="Gene3D" id="3.30.420.150">
    <property type="entry name" value="Exopolyphosphatase. Domain 2"/>
    <property type="match status" value="1"/>
</dbReference>
<evidence type="ECO:0000313" key="3">
    <source>
        <dbReference type="EMBL" id="HFB54601.1"/>
    </source>
</evidence>
<dbReference type="InterPro" id="IPR050273">
    <property type="entry name" value="GppA/Ppx_hydrolase"/>
</dbReference>
<evidence type="ECO:0000259" key="1">
    <source>
        <dbReference type="Pfam" id="PF02541"/>
    </source>
</evidence>
<dbReference type="InterPro" id="IPR048951">
    <property type="entry name" value="Ppx_C"/>
</dbReference>
<dbReference type="Proteomes" id="UP000886042">
    <property type="component" value="Unassembled WGS sequence"/>
</dbReference>
<dbReference type="Pfam" id="PF21697">
    <property type="entry name" value="Ppx_C"/>
    <property type="match status" value="1"/>
</dbReference>